<evidence type="ECO:0000313" key="5">
    <source>
        <dbReference type="Proteomes" id="UP000178681"/>
    </source>
</evidence>
<dbReference type="Pfam" id="PF00486">
    <property type="entry name" value="Trans_reg_C"/>
    <property type="match status" value="1"/>
</dbReference>
<evidence type="ECO:0000256" key="2">
    <source>
        <dbReference type="PROSITE-ProRule" id="PRU01091"/>
    </source>
</evidence>
<feature type="domain" description="OmpR/PhoB-type" evidence="3">
    <location>
        <begin position="206"/>
        <end position="315"/>
    </location>
</feature>
<name>A0A1F5Z4Y0_9BACT</name>
<dbReference type="InterPro" id="IPR016032">
    <property type="entry name" value="Sig_transdc_resp-reg_C-effctor"/>
</dbReference>
<reference evidence="4 5" key="1">
    <citation type="journal article" date="2016" name="Nat. Commun.">
        <title>Thousands of microbial genomes shed light on interconnected biogeochemical processes in an aquifer system.</title>
        <authorList>
            <person name="Anantharaman K."/>
            <person name="Brown C.T."/>
            <person name="Hug L.A."/>
            <person name="Sharon I."/>
            <person name="Castelle C.J."/>
            <person name="Probst A.J."/>
            <person name="Thomas B.C."/>
            <person name="Singh A."/>
            <person name="Wilkins M.J."/>
            <person name="Karaoz U."/>
            <person name="Brodie E.L."/>
            <person name="Williams K.H."/>
            <person name="Hubbard S.S."/>
            <person name="Banfield J.F."/>
        </authorList>
    </citation>
    <scope>NUCLEOTIDE SEQUENCE [LARGE SCALE GENOMIC DNA]</scope>
</reference>
<gene>
    <name evidence="4" type="ORF">A2872_04045</name>
</gene>
<dbReference type="GO" id="GO:0006355">
    <property type="term" value="P:regulation of DNA-templated transcription"/>
    <property type="evidence" value="ECO:0007669"/>
    <property type="project" value="InterPro"/>
</dbReference>
<organism evidence="4 5">
    <name type="scientific">Candidatus Gottesmanbacteria bacterium RIFCSPHIGHO2_01_FULL_42_12</name>
    <dbReference type="NCBI Taxonomy" id="1798377"/>
    <lineage>
        <taxon>Bacteria</taxon>
        <taxon>Candidatus Gottesmaniibacteriota</taxon>
    </lineage>
</organism>
<dbReference type="Proteomes" id="UP000178681">
    <property type="component" value="Unassembled WGS sequence"/>
</dbReference>
<dbReference type="AlphaFoldDB" id="A0A1F5Z4Y0"/>
<protein>
    <recommendedName>
        <fullName evidence="3">OmpR/PhoB-type domain-containing protein</fullName>
    </recommendedName>
</protein>
<dbReference type="GO" id="GO:0000160">
    <property type="term" value="P:phosphorelay signal transduction system"/>
    <property type="evidence" value="ECO:0007669"/>
    <property type="project" value="InterPro"/>
</dbReference>
<evidence type="ECO:0000256" key="1">
    <source>
        <dbReference type="ARBA" id="ARBA00023125"/>
    </source>
</evidence>
<dbReference type="EMBL" id="MFJG01000013">
    <property type="protein sequence ID" value="OGG07172.1"/>
    <property type="molecule type" value="Genomic_DNA"/>
</dbReference>
<comment type="caution">
    <text evidence="4">The sequence shown here is derived from an EMBL/GenBank/DDBJ whole genome shotgun (WGS) entry which is preliminary data.</text>
</comment>
<dbReference type="GO" id="GO:0003677">
    <property type="term" value="F:DNA binding"/>
    <property type="evidence" value="ECO:0007669"/>
    <property type="project" value="UniProtKB-UniRule"/>
</dbReference>
<dbReference type="PROSITE" id="PS51755">
    <property type="entry name" value="OMPR_PHOB"/>
    <property type="match status" value="1"/>
</dbReference>
<evidence type="ECO:0000313" key="4">
    <source>
        <dbReference type="EMBL" id="OGG07172.1"/>
    </source>
</evidence>
<keyword evidence="1 2" id="KW-0238">DNA-binding</keyword>
<dbReference type="Gene3D" id="1.10.10.10">
    <property type="entry name" value="Winged helix-like DNA-binding domain superfamily/Winged helix DNA-binding domain"/>
    <property type="match status" value="1"/>
</dbReference>
<dbReference type="CDD" id="cd00383">
    <property type="entry name" value="trans_reg_C"/>
    <property type="match status" value="1"/>
</dbReference>
<feature type="DNA-binding region" description="OmpR/PhoB-type" evidence="2">
    <location>
        <begin position="206"/>
        <end position="315"/>
    </location>
</feature>
<proteinExistence type="predicted"/>
<evidence type="ECO:0000259" key="3">
    <source>
        <dbReference type="PROSITE" id="PS51755"/>
    </source>
</evidence>
<sequence>MTNNRHNVPKVIFVNDVDHQVDYLCFLAQEIAANKFTDRNFTVLPYLIPHQTQTVYFPDLNYPKKFLNAVKKTGKSVGQKFPTVITQMVKPQIKVPAKLPAFDVKPFWTDLAQIGFFDFEIKTITVLLTPFGPGASFNFPSKGEIYLTFRADRDISDLPRSIVSALVLYKNGRPGKSNELYWKNRFYAEFLARDTILRKYCPVIPQPEIRPEDLKAAQIYKQKYWFKASKPLTLEFGKYLSPTQDRLFKRLFANRGQILTHDQIAQILWGDDSLEKFSLWAVTKIIQKIRSKIKKHGGEANNLKTVYGKGYIIDI</sequence>
<dbReference type="InterPro" id="IPR036388">
    <property type="entry name" value="WH-like_DNA-bd_sf"/>
</dbReference>
<dbReference type="STRING" id="1798377.A2872_04045"/>
<dbReference type="SMART" id="SM00862">
    <property type="entry name" value="Trans_reg_C"/>
    <property type="match status" value="1"/>
</dbReference>
<accession>A0A1F5Z4Y0</accession>
<dbReference type="SUPFAM" id="SSF46894">
    <property type="entry name" value="C-terminal effector domain of the bipartite response regulators"/>
    <property type="match status" value="1"/>
</dbReference>
<dbReference type="InterPro" id="IPR001867">
    <property type="entry name" value="OmpR/PhoB-type_DNA-bd"/>
</dbReference>